<name>A0A1C3Y7N0_9HYPH</name>
<dbReference type="Proteomes" id="UP000198723">
    <property type="component" value="Unassembled WGS sequence"/>
</dbReference>
<sequence length="46" mass="5070">MTLYNVLMFLGLVVMIGVVVKGFWGVTRLKPLEQHDSPQSDAAPPN</sequence>
<evidence type="ECO:0000313" key="3">
    <source>
        <dbReference type="Proteomes" id="UP000198723"/>
    </source>
</evidence>
<evidence type="ECO:0000256" key="1">
    <source>
        <dbReference type="SAM" id="Phobius"/>
    </source>
</evidence>
<feature type="transmembrane region" description="Helical" evidence="1">
    <location>
        <begin position="6"/>
        <end position="24"/>
    </location>
</feature>
<accession>A0A1C3Y7N0</accession>
<gene>
    <name evidence="2" type="ORF">GA0061105_11139</name>
</gene>
<organism evidence="2 3">
    <name type="scientific">Rhizobium aethiopicum</name>
    <dbReference type="NCBI Taxonomy" id="1138170"/>
    <lineage>
        <taxon>Bacteria</taxon>
        <taxon>Pseudomonadati</taxon>
        <taxon>Pseudomonadota</taxon>
        <taxon>Alphaproteobacteria</taxon>
        <taxon>Hyphomicrobiales</taxon>
        <taxon>Rhizobiaceae</taxon>
        <taxon>Rhizobium/Agrobacterium group</taxon>
        <taxon>Rhizobium</taxon>
    </lineage>
</organism>
<dbReference type="AlphaFoldDB" id="A0A1C3Y7N0"/>
<keyword evidence="1" id="KW-1133">Transmembrane helix</keyword>
<evidence type="ECO:0000313" key="2">
    <source>
        <dbReference type="EMBL" id="SCB60468.1"/>
    </source>
</evidence>
<proteinExistence type="predicted"/>
<dbReference type="EMBL" id="FMAJ01000011">
    <property type="protein sequence ID" value="SCB60468.1"/>
    <property type="molecule type" value="Genomic_DNA"/>
</dbReference>
<dbReference type="RefSeq" id="WP_167358574.1">
    <property type="nucleotide sequence ID" value="NZ_FMAJ01000011.1"/>
</dbReference>
<protein>
    <submittedName>
        <fullName evidence="2">Uncharacterized protein</fullName>
    </submittedName>
</protein>
<keyword evidence="1" id="KW-0812">Transmembrane</keyword>
<reference evidence="2 3" key="1">
    <citation type="submission" date="2016-08" db="EMBL/GenBank/DDBJ databases">
        <authorList>
            <person name="Seilhamer J.J."/>
        </authorList>
    </citation>
    <scope>NUCLEOTIDE SEQUENCE [LARGE SCALE GENOMIC DNA]</scope>
    <source>
        <strain evidence="2 3">HBR26</strain>
    </source>
</reference>
<keyword evidence="1" id="KW-0472">Membrane</keyword>